<feature type="region of interest" description="Disordered" evidence="1">
    <location>
        <begin position="518"/>
        <end position="550"/>
    </location>
</feature>
<feature type="region of interest" description="Disordered" evidence="1">
    <location>
        <begin position="1"/>
        <end position="228"/>
    </location>
</feature>
<dbReference type="GO" id="GO:0007059">
    <property type="term" value="P:chromosome segregation"/>
    <property type="evidence" value="ECO:0007669"/>
    <property type="project" value="InterPro"/>
</dbReference>
<dbReference type="Pfam" id="PF08202">
    <property type="entry name" value="MIS13"/>
    <property type="match status" value="1"/>
</dbReference>
<name>F8NWE0_SERL9</name>
<dbReference type="GO" id="GO:0051301">
    <property type="term" value="P:cell division"/>
    <property type="evidence" value="ECO:0007669"/>
    <property type="project" value="InterPro"/>
</dbReference>
<feature type="compositionally biased region" description="Low complexity" evidence="1">
    <location>
        <begin position="82"/>
        <end position="92"/>
    </location>
</feature>
<dbReference type="Proteomes" id="UP000008064">
    <property type="component" value="Unassembled WGS sequence"/>
</dbReference>
<dbReference type="AlphaFoldDB" id="F8NWE0"/>
<dbReference type="PANTHER" id="PTHR14778">
    <property type="entry name" value="KINETOCHORE-ASSOCIATED PROTEIN DSN1 HOMOLOG"/>
    <property type="match status" value="1"/>
</dbReference>
<dbReference type="RefSeq" id="XP_007318363.1">
    <property type="nucleotide sequence ID" value="XM_007318301.1"/>
</dbReference>
<dbReference type="HOGENOM" id="CLU_019461_1_0_1"/>
<organism>
    <name type="scientific">Serpula lacrymans var. lacrymans (strain S7.9)</name>
    <name type="common">Dry rot fungus</name>
    <dbReference type="NCBI Taxonomy" id="578457"/>
    <lineage>
        <taxon>Eukaryota</taxon>
        <taxon>Fungi</taxon>
        <taxon>Dikarya</taxon>
        <taxon>Basidiomycota</taxon>
        <taxon>Agaricomycotina</taxon>
        <taxon>Agaricomycetes</taxon>
        <taxon>Agaricomycetidae</taxon>
        <taxon>Boletales</taxon>
        <taxon>Coniophorineae</taxon>
        <taxon>Serpulaceae</taxon>
        <taxon>Serpula</taxon>
    </lineage>
</organism>
<dbReference type="InterPro" id="IPR013218">
    <property type="entry name" value="Dsn1/Mis13"/>
</dbReference>
<dbReference type="EMBL" id="GL945434">
    <property type="protein sequence ID" value="EGO24344.1"/>
    <property type="molecule type" value="Genomic_DNA"/>
</dbReference>
<feature type="region of interest" description="Disordered" evidence="1">
    <location>
        <begin position="333"/>
        <end position="356"/>
    </location>
</feature>
<feature type="compositionally biased region" description="Polar residues" evidence="1">
    <location>
        <begin position="59"/>
        <end position="75"/>
    </location>
</feature>
<dbReference type="GeneID" id="18814948"/>
<feature type="compositionally biased region" description="Basic and acidic residues" evidence="1">
    <location>
        <begin position="191"/>
        <end position="203"/>
    </location>
</feature>
<sequence length="616" mass="68421">MFTSDPKPHSKRKAPDDSNPLLNAAKRSKRELKSNASKRKFIGEEQAGGLDIVRAPISRPSSPQNNHSSQTTLNTRPPSRPPSSQAQRHPQSLATPGNPSQPKHPSKKFKADNSHAATHVRNGDLLPTSREDPGVDEDVRRMNSEIDHLRQRSIGNGIADPNIHFLPPSSSKPNRHPKDSLHPLPESETPQIERNKLFREGLSRARQPSTSPAQQHSRRSSISTRGKRISTSFEATGIITQPHTSVSDSSFYKHIDCDLPEPQRARQLLIWSTSRAMNTLAEASSSSSNSRRKSSAQANGKDPPLSERGQQALKVVQEDMMRMLAEGRINTNVYGKNMPEGTGNGQVGEGSKFKPNEQNLKNRAREIKFTEHIDRAKAEQEAWVHVDQFYNSYQTNSLADLEKRRRALTPPSSLKAKGKQRATSVEPGDDWRWLLPREEELPEAFRGKNGVELAKRIMEERFESGEESPISQRMEDVRFKIDSLFSFTNSAVRMTETAEAELDHRFSLLSLVLSARAESAPPPTQSPTSLSSYLPLPSRGRSQPSSSDPQDLLRALCRVDLDRPPGKVGDAARRAAREVQRVQEGGGVGERRLTGIAPGIGATPRKVPGTPRRKDR</sequence>
<feature type="compositionally biased region" description="Low complexity" evidence="1">
    <location>
        <begin position="526"/>
        <end position="538"/>
    </location>
</feature>
<reference evidence="2" key="1">
    <citation type="submission" date="2011-04" db="EMBL/GenBank/DDBJ databases">
        <title>Evolution of plant cell wall degrading machinery underlies the functional diversity of forest fungi.</title>
        <authorList>
            <consortium name="US DOE Joint Genome Institute (JGI-PGF)"/>
            <person name="Eastwood D.C."/>
            <person name="Floudas D."/>
            <person name="Binder M."/>
            <person name="Majcherczyk A."/>
            <person name="Schneider P."/>
            <person name="Aerts A."/>
            <person name="Asiegbu F.O."/>
            <person name="Baker S.E."/>
            <person name="Barry K."/>
            <person name="Bendiksby M."/>
            <person name="Blumentritt M."/>
            <person name="Coutinho P.M."/>
            <person name="Cullen D."/>
            <person name="Cullen D."/>
            <person name="Gathman A."/>
            <person name="Goodell B."/>
            <person name="Henrissat B."/>
            <person name="Ihrmark K."/>
            <person name="Kauserud H."/>
            <person name="Kohler A."/>
            <person name="LaButti K."/>
            <person name="Lapidus A."/>
            <person name="Lavin J.L."/>
            <person name="Lee Y.-H."/>
            <person name="Lindquist E."/>
            <person name="Lilly W."/>
            <person name="Lucas S."/>
            <person name="Morin E."/>
            <person name="Murat C."/>
            <person name="Oguiza J.A."/>
            <person name="Park J."/>
            <person name="Pisabarro A.G."/>
            <person name="Riley R."/>
            <person name="Rosling A."/>
            <person name="Salamov A."/>
            <person name="Schmidt O."/>
            <person name="Schmutz J."/>
            <person name="Skrede I."/>
            <person name="Stenlid J."/>
            <person name="Wiebenga A."/>
            <person name="Xie X."/>
            <person name="Kues U."/>
            <person name="Hibbett D.S."/>
            <person name="Hoffmeister D."/>
            <person name="Hogberg N."/>
            <person name="Martin F."/>
            <person name="Grigoriev I.V."/>
            <person name="Watkinson S.C."/>
        </authorList>
    </citation>
    <scope>NUCLEOTIDE SEQUENCE</scope>
    <source>
        <strain evidence="2">S7.9</strain>
    </source>
</reference>
<feature type="region of interest" description="Disordered" evidence="1">
    <location>
        <begin position="562"/>
        <end position="616"/>
    </location>
</feature>
<feature type="compositionally biased region" description="Basic and acidic residues" evidence="1">
    <location>
        <begin position="562"/>
        <end position="581"/>
    </location>
</feature>
<dbReference type="PANTHER" id="PTHR14778:SF2">
    <property type="entry name" value="KINETOCHORE-ASSOCIATED PROTEIN DSN1 HOMOLOG"/>
    <property type="match status" value="1"/>
</dbReference>
<feature type="compositionally biased region" description="Polar residues" evidence="1">
    <location>
        <begin position="206"/>
        <end position="228"/>
    </location>
</feature>
<dbReference type="OrthoDB" id="3364649at2759"/>
<dbReference type="GO" id="GO:0000444">
    <property type="term" value="C:MIS12/MIND type complex"/>
    <property type="evidence" value="ECO:0007669"/>
    <property type="project" value="InterPro"/>
</dbReference>
<feature type="region of interest" description="Disordered" evidence="1">
    <location>
        <begin position="281"/>
        <end position="309"/>
    </location>
</feature>
<accession>F8NWE0</accession>
<feature type="region of interest" description="Disordered" evidence="1">
    <location>
        <begin position="403"/>
        <end position="427"/>
    </location>
</feature>
<protein>
    <submittedName>
        <fullName evidence="2">Uncharacterized protein</fullName>
    </submittedName>
</protein>
<dbReference type="KEGG" id="sla:SERLADRAFT_437955"/>
<feature type="compositionally biased region" description="Polar residues" evidence="1">
    <location>
        <begin position="540"/>
        <end position="549"/>
    </location>
</feature>
<gene>
    <name evidence="2" type="ORF">SERLADRAFT_437955</name>
</gene>
<proteinExistence type="predicted"/>
<feature type="compositionally biased region" description="Basic residues" evidence="1">
    <location>
        <begin position="26"/>
        <end position="40"/>
    </location>
</feature>
<feature type="compositionally biased region" description="Polar residues" evidence="1">
    <location>
        <begin position="93"/>
        <end position="103"/>
    </location>
</feature>
<evidence type="ECO:0000256" key="1">
    <source>
        <dbReference type="SAM" id="MobiDB-lite"/>
    </source>
</evidence>
<feature type="compositionally biased region" description="Basic and acidic residues" evidence="1">
    <location>
        <begin position="129"/>
        <end position="150"/>
    </location>
</feature>
<evidence type="ECO:0000313" key="2">
    <source>
        <dbReference type="EMBL" id="EGO24344.1"/>
    </source>
</evidence>